<sequence>MSLKSLAKTRWKIEPDRVLIYPIGVFYIFVPIMAVLGTGLLFLYMHYQNVSITDSLPIVLLILLIVILFWGAANTYIEFDNRRGRMRKLFMGFLPTKTIPFAELHGIDVVSGIATGSYNYSLYRKKSRYGKGIIVSSAYTRSDDPNAIAFVEEAVPVIHGYLDKHDSPADFVAEPITSYKYFEQTGGTYVVKSNKIGALITGIILLGAGLWLFTVPTDNFLAILICIALFFLFGLVFLNAAFTRLIFDPQAGTVKRTGLFKFFHKEYNFVNFAGIQTIRHTVNLIYVRTSVNLIFVVPEKNNKEVPFTVASLFREKSIDRFIKEFYSIMDI</sequence>
<evidence type="ECO:0000313" key="2">
    <source>
        <dbReference type="EMBL" id="GAA4919100.1"/>
    </source>
</evidence>
<accession>A0ABP9FWA2</accession>
<protein>
    <recommendedName>
        <fullName evidence="4">PH (Pleckstrin Homology) domain-containing protein</fullName>
    </recommendedName>
</protein>
<feature type="transmembrane region" description="Helical" evidence="1">
    <location>
        <begin position="220"/>
        <end position="247"/>
    </location>
</feature>
<dbReference type="Proteomes" id="UP001501436">
    <property type="component" value="Unassembled WGS sequence"/>
</dbReference>
<feature type="transmembrane region" description="Helical" evidence="1">
    <location>
        <begin position="196"/>
        <end position="214"/>
    </location>
</feature>
<keyword evidence="1" id="KW-1133">Transmembrane helix</keyword>
<keyword evidence="1" id="KW-0812">Transmembrane</keyword>
<dbReference type="RefSeq" id="WP_345331387.1">
    <property type="nucleotide sequence ID" value="NZ_BAABJI010000002.1"/>
</dbReference>
<reference evidence="3" key="1">
    <citation type="journal article" date="2019" name="Int. J. Syst. Evol. Microbiol.">
        <title>The Global Catalogue of Microorganisms (GCM) 10K type strain sequencing project: providing services to taxonomists for standard genome sequencing and annotation.</title>
        <authorList>
            <consortium name="The Broad Institute Genomics Platform"/>
            <consortium name="The Broad Institute Genome Sequencing Center for Infectious Disease"/>
            <person name="Wu L."/>
            <person name="Ma J."/>
        </authorList>
    </citation>
    <scope>NUCLEOTIDE SEQUENCE [LARGE SCALE GENOMIC DNA]</scope>
    <source>
        <strain evidence="3">JCM 18283</strain>
    </source>
</reference>
<evidence type="ECO:0000256" key="1">
    <source>
        <dbReference type="SAM" id="Phobius"/>
    </source>
</evidence>
<evidence type="ECO:0000313" key="3">
    <source>
        <dbReference type="Proteomes" id="UP001501436"/>
    </source>
</evidence>
<organism evidence="2 3">
    <name type="scientific">Mucilaginibacter defluvii</name>
    <dbReference type="NCBI Taxonomy" id="1196019"/>
    <lineage>
        <taxon>Bacteria</taxon>
        <taxon>Pseudomonadati</taxon>
        <taxon>Bacteroidota</taxon>
        <taxon>Sphingobacteriia</taxon>
        <taxon>Sphingobacteriales</taxon>
        <taxon>Sphingobacteriaceae</taxon>
        <taxon>Mucilaginibacter</taxon>
    </lineage>
</organism>
<keyword evidence="1" id="KW-0472">Membrane</keyword>
<evidence type="ECO:0008006" key="4">
    <source>
        <dbReference type="Google" id="ProtNLM"/>
    </source>
</evidence>
<keyword evidence="3" id="KW-1185">Reference proteome</keyword>
<gene>
    <name evidence="2" type="ORF">GCM10023313_23440</name>
</gene>
<name>A0ABP9FWA2_9SPHI</name>
<proteinExistence type="predicted"/>
<feature type="transmembrane region" description="Helical" evidence="1">
    <location>
        <begin position="56"/>
        <end position="77"/>
    </location>
</feature>
<comment type="caution">
    <text evidence="2">The sequence shown here is derived from an EMBL/GenBank/DDBJ whole genome shotgun (WGS) entry which is preliminary data.</text>
</comment>
<feature type="transmembrane region" description="Helical" evidence="1">
    <location>
        <begin position="20"/>
        <end position="44"/>
    </location>
</feature>
<dbReference type="EMBL" id="BAABJI010000002">
    <property type="protein sequence ID" value="GAA4919100.1"/>
    <property type="molecule type" value="Genomic_DNA"/>
</dbReference>